<sequence length="188" mass="20664">MLLRFFRGGNEDEDHGSDGQAFPACRSFSHARGEFSPRLRIHVTCNISQSDWNGGVLFPIPASRSFPPTHEAFRPNGSRTAVRLTPITGRRRRPGGLGGGRGALKPRRSAAPRPSRVSVATAKPEVTRHARPADPSPGSPPPSPINQRFEELSRLQEPSLSGLRKRSSPTTWRVIRQMARPVPNERGP</sequence>
<name>A0A9Q1JEN2_SYNKA</name>
<accession>A0A9Q1JEN2</accession>
<feature type="compositionally biased region" description="Pro residues" evidence="1">
    <location>
        <begin position="134"/>
        <end position="144"/>
    </location>
</feature>
<proteinExistence type="predicted"/>
<dbReference type="EMBL" id="JAINUF010000001">
    <property type="protein sequence ID" value="KAJ8381567.1"/>
    <property type="molecule type" value="Genomic_DNA"/>
</dbReference>
<organism evidence="2 3">
    <name type="scientific">Synaphobranchus kaupii</name>
    <name type="common">Kaup's arrowtooth eel</name>
    <dbReference type="NCBI Taxonomy" id="118154"/>
    <lineage>
        <taxon>Eukaryota</taxon>
        <taxon>Metazoa</taxon>
        <taxon>Chordata</taxon>
        <taxon>Craniata</taxon>
        <taxon>Vertebrata</taxon>
        <taxon>Euteleostomi</taxon>
        <taxon>Actinopterygii</taxon>
        <taxon>Neopterygii</taxon>
        <taxon>Teleostei</taxon>
        <taxon>Anguilliformes</taxon>
        <taxon>Synaphobranchidae</taxon>
        <taxon>Synaphobranchus</taxon>
    </lineage>
</organism>
<feature type="region of interest" description="Disordered" evidence="1">
    <location>
        <begin position="85"/>
        <end position="188"/>
    </location>
</feature>
<reference evidence="2" key="1">
    <citation type="journal article" date="2023" name="Science">
        <title>Genome structures resolve the early diversification of teleost fishes.</title>
        <authorList>
            <person name="Parey E."/>
            <person name="Louis A."/>
            <person name="Montfort J."/>
            <person name="Bouchez O."/>
            <person name="Roques C."/>
            <person name="Iampietro C."/>
            <person name="Lluch J."/>
            <person name="Castinel A."/>
            <person name="Donnadieu C."/>
            <person name="Desvignes T."/>
            <person name="Floi Bucao C."/>
            <person name="Jouanno E."/>
            <person name="Wen M."/>
            <person name="Mejri S."/>
            <person name="Dirks R."/>
            <person name="Jansen H."/>
            <person name="Henkel C."/>
            <person name="Chen W.J."/>
            <person name="Zahm M."/>
            <person name="Cabau C."/>
            <person name="Klopp C."/>
            <person name="Thompson A.W."/>
            <person name="Robinson-Rechavi M."/>
            <person name="Braasch I."/>
            <person name="Lecointre G."/>
            <person name="Bobe J."/>
            <person name="Postlethwait J.H."/>
            <person name="Berthelot C."/>
            <person name="Roest Crollius H."/>
            <person name="Guiguen Y."/>
        </authorList>
    </citation>
    <scope>NUCLEOTIDE SEQUENCE</scope>
    <source>
        <strain evidence="2">WJC10195</strain>
    </source>
</reference>
<evidence type="ECO:0000313" key="3">
    <source>
        <dbReference type="Proteomes" id="UP001152622"/>
    </source>
</evidence>
<evidence type="ECO:0000313" key="2">
    <source>
        <dbReference type="EMBL" id="KAJ8381567.1"/>
    </source>
</evidence>
<comment type="caution">
    <text evidence="2">The sequence shown here is derived from an EMBL/GenBank/DDBJ whole genome shotgun (WGS) entry which is preliminary data.</text>
</comment>
<keyword evidence="3" id="KW-1185">Reference proteome</keyword>
<feature type="compositionally biased region" description="Low complexity" evidence="1">
    <location>
        <begin position="111"/>
        <end position="120"/>
    </location>
</feature>
<protein>
    <submittedName>
        <fullName evidence="2">Uncharacterized protein</fullName>
    </submittedName>
</protein>
<evidence type="ECO:0000256" key="1">
    <source>
        <dbReference type="SAM" id="MobiDB-lite"/>
    </source>
</evidence>
<dbReference type="Proteomes" id="UP001152622">
    <property type="component" value="Chromosome 1"/>
</dbReference>
<dbReference type="AlphaFoldDB" id="A0A9Q1JEN2"/>
<gene>
    <name evidence="2" type="ORF">SKAU_G00023450</name>
</gene>